<dbReference type="SUPFAM" id="SSF53474">
    <property type="entry name" value="alpha/beta-Hydrolases"/>
    <property type="match status" value="1"/>
</dbReference>
<dbReference type="OrthoDB" id="2987348at2"/>
<evidence type="ECO:0000256" key="1">
    <source>
        <dbReference type="ARBA" id="ARBA00022801"/>
    </source>
</evidence>
<dbReference type="InterPro" id="IPR029058">
    <property type="entry name" value="AB_hydrolase_fold"/>
</dbReference>
<dbReference type="PANTHER" id="PTHR43329">
    <property type="entry name" value="EPOXIDE HYDROLASE"/>
    <property type="match status" value="1"/>
</dbReference>
<evidence type="ECO:0000313" key="4">
    <source>
        <dbReference type="Proteomes" id="UP000224915"/>
    </source>
</evidence>
<name>A0A2A9D246_9MICO</name>
<accession>A0A2A9D246</accession>
<dbReference type="Pfam" id="PF00561">
    <property type="entry name" value="Abhydrolase_1"/>
    <property type="match status" value="1"/>
</dbReference>
<dbReference type="PRINTS" id="PR00412">
    <property type="entry name" value="EPOXHYDRLASE"/>
</dbReference>
<protein>
    <submittedName>
        <fullName evidence="3">Pimeloyl-ACP methyl ester carboxylesterase</fullName>
    </submittedName>
</protein>
<dbReference type="InterPro" id="IPR000073">
    <property type="entry name" value="AB_hydrolase_1"/>
</dbReference>
<dbReference type="GO" id="GO:0016787">
    <property type="term" value="F:hydrolase activity"/>
    <property type="evidence" value="ECO:0007669"/>
    <property type="project" value="UniProtKB-KW"/>
</dbReference>
<dbReference type="Proteomes" id="UP000224915">
    <property type="component" value="Unassembled WGS sequence"/>
</dbReference>
<reference evidence="3 4" key="1">
    <citation type="submission" date="2017-10" db="EMBL/GenBank/DDBJ databases">
        <title>Sequencing the genomes of 1000 actinobacteria strains.</title>
        <authorList>
            <person name="Klenk H.-P."/>
        </authorList>
    </citation>
    <scope>NUCLEOTIDE SEQUENCE [LARGE SCALE GENOMIC DNA]</scope>
    <source>
        <strain evidence="3 4">DSM 21801</strain>
    </source>
</reference>
<dbReference type="AlphaFoldDB" id="A0A2A9D246"/>
<dbReference type="Gene3D" id="3.40.50.1820">
    <property type="entry name" value="alpha/beta hydrolase"/>
    <property type="match status" value="1"/>
</dbReference>
<dbReference type="RefSeq" id="WP_098469676.1">
    <property type="nucleotide sequence ID" value="NZ_PDJD01000001.1"/>
</dbReference>
<dbReference type="EMBL" id="PDJD01000001">
    <property type="protein sequence ID" value="PFG20744.1"/>
    <property type="molecule type" value="Genomic_DNA"/>
</dbReference>
<dbReference type="PRINTS" id="PR00111">
    <property type="entry name" value="ABHYDROLASE"/>
</dbReference>
<dbReference type="InterPro" id="IPR000639">
    <property type="entry name" value="Epox_hydrolase-like"/>
</dbReference>
<feature type="domain" description="AB hydrolase-1" evidence="2">
    <location>
        <begin position="37"/>
        <end position="282"/>
    </location>
</feature>
<sequence>MSVDSLSLQVPGEWEHRFVAANGCRFHVAQAGDADAPLVLLLHGFPQTWYAWRHQIPAVAAAGYRVVAMDLRGFGLSDRPPRGHDTFSLADDVAGVIRALGHSQAVVIGHGYGGQIAWALPALFPDQVRAIGVLSAPHPIGLRSRRVVPVGTLAALAFAQVPWFPEQRLRRDWVPALLTAWGAPGWECDAVDHYVDAARLPAAAHHILEQARWQVRSSSRPAGRRLLAELKAPVRVPVLALHGTADRALAPASRRHDSQYVAGEYAQHLIAGAGHFLPEEAPDAVTRQVLGLLRSLD</sequence>
<gene>
    <name evidence="3" type="ORF">ATL40_2355</name>
</gene>
<evidence type="ECO:0000259" key="2">
    <source>
        <dbReference type="Pfam" id="PF00561"/>
    </source>
</evidence>
<keyword evidence="4" id="KW-1185">Reference proteome</keyword>
<comment type="caution">
    <text evidence="3">The sequence shown here is derived from an EMBL/GenBank/DDBJ whole genome shotgun (WGS) entry which is preliminary data.</text>
</comment>
<proteinExistence type="predicted"/>
<organism evidence="3 4">
    <name type="scientific">Serinibacter salmoneus</name>
    <dbReference type="NCBI Taxonomy" id="556530"/>
    <lineage>
        <taxon>Bacteria</taxon>
        <taxon>Bacillati</taxon>
        <taxon>Actinomycetota</taxon>
        <taxon>Actinomycetes</taxon>
        <taxon>Micrococcales</taxon>
        <taxon>Beutenbergiaceae</taxon>
        <taxon>Serinibacter</taxon>
    </lineage>
</organism>
<evidence type="ECO:0000313" key="3">
    <source>
        <dbReference type="EMBL" id="PFG20744.1"/>
    </source>
</evidence>
<keyword evidence="1" id="KW-0378">Hydrolase</keyword>